<feature type="transmembrane region" description="Helical" evidence="1">
    <location>
        <begin position="44"/>
        <end position="60"/>
    </location>
</feature>
<dbReference type="Proteomes" id="UP000199266">
    <property type="component" value="Unassembled WGS sequence"/>
</dbReference>
<sequence>MDYVQNAITGNLKILCFLIIALVVLSSVLGILNQRRESSLLQGLFWSSFAMIMVLSFLVLLAIAPFYIAIAPLIPLAMYIYILTKRSNRSG</sequence>
<evidence type="ECO:0000256" key="1">
    <source>
        <dbReference type="SAM" id="Phobius"/>
    </source>
</evidence>
<evidence type="ECO:0000313" key="2">
    <source>
        <dbReference type="EMBL" id="SDX68458.1"/>
    </source>
</evidence>
<feature type="transmembrane region" description="Helical" evidence="1">
    <location>
        <begin position="12"/>
        <end position="32"/>
    </location>
</feature>
<keyword evidence="3" id="KW-1185">Reference proteome</keyword>
<dbReference type="AlphaFoldDB" id="A0A1H3DQT1"/>
<dbReference type="EMBL" id="FNPD01000001">
    <property type="protein sequence ID" value="SDX68458.1"/>
    <property type="molecule type" value="Genomic_DNA"/>
</dbReference>
<keyword evidence="1" id="KW-1133">Transmembrane helix</keyword>
<gene>
    <name evidence="2" type="ORF">SAMN03080603_00261</name>
</gene>
<keyword evidence="1" id="KW-0472">Membrane</keyword>
<accession>A0A1H3DQT1</accession>
<name>A0A1H3DQT1_9BACT</name>
<protein>
    <submittedName>
        <fullName evidence="2">Uncharacterized protein</fullName>
    </submittedName>
</protein>
<keyword evidence="1" id="KW-0812">Transmembrane</keyword>
<reference evidence="3" key="1">
    <citation type="submission" date="2016-10" db="EMBL/GenBank/DDBJ databases">
        <authorList>
            <person name="Varghese N."/>
            <person name="Submissions S."/>
        </authorList>
    </citation>
    <scope>NUCLEOTIDE SEQUENCE [LARGE SCALE GENOMIC DNA]</scope>
    <source>
        <strain evidence="3">DSM 13490</strain>
    </source>
</reference>
<organism evidence="2 3">
    <name type="scientific">Acetomicrobium thermoterrenum DSM 13490</name>
    <dbReference type="NCBI Taxonomy" id="1120987"/>
    <lineage>
        <taxon>Bacteria</taxon>
        <taxon>Thermotogati</taxon>
        <taxon>Synergistota</taxon>
        <taxon>Synergistia</taxon>
        <taxon>Synergistales</taxon>
        <taxon>Acetomicrobiaceae</taxon>
        <taxon>Acetomicrobium</taxon>
    </lineage>
</organism>
<proteinExistence type="predicted"/>
<evidence type="ECO:0000313" key="3">
    <source>
        <dbReference type="Proteomes" id="UP000199266"/>
    </source>
</evidence>